<dbReference type="OrthoDB" id="44820at2759"/>
<dbReference type="EMBL" id="GL377569">
    <property type="protein sequence ID" value="EFJ34517.1"/>
    <property type="molecule type" value="Genomic_DNA"/>
</dbReference>
<dbReference type="eggNOG" id="ENOG502QWGB">
    <property type="taxonomic scope" value="Eukaryota"/>
</dbReference>
<dbReference type="InterPro" id="IPR018790">
    <property type="entry name" value="DUF2358"/>
</dbReference>
<dbReference type="SUPFAM" id="SSF55136">
    <property type="entry name" value="Probable bacterial effector-binding domain"/>
    <property type="match status" value="1"/>
</dbReference>
<sequence>MATGLLPSQFFASGGRSCCKFPKLPGAKPSKFHSRVSVPRLSRRVSATATPVATDAESLVGFLEQDLPHLFDDQGIDRTRYEERVEFRDPITKYDTLSGYLFNLQLLRVVFNVEFILHEAKKTKQDEITTRWTMNMTFKLLPWKPVLLITGVSVMGVNLSTGRFRSHVDYWDSVDNNDYFSFEAVMDVLKQMRPFKTPNLETPKYTALKRTKYYEIRKYDAFLVVETTTDGLASSSGFNSVAGYIFGKNQREEKMKMTTPVFTARQSQDCSDVIQIVLPLNCELPKLPPPNSSELTLREVSRVYAAAIKFSGAVTEELVMEKQKLLRDSLRRDDLKPADGYLLARYNDPDSTPAFLRRNEVLIWLEDYHFEV</sequence>
<dbReference type="Proteomes" id="UP000001514">
    <property type="component" value="Unassembled WGS sequence"/>
</dbReference>
<dbReference type="Gene3D" id="3.20.80.10">
    <property type="entry name" value="Regulatory factor, effector binding domain"/>
    <property type="match status" value="1"/>
</dbReference>
<dbReference type="InParanoid" id="D8R041"/>
<dbReference type="PANTHER" id="PTHR11220">
    <property type="entry name" value="HEME-BINDING PROTEIN-RELATED"/>
    <property type="match status" value="1"/>
</dbReference>
<dbReference type="PANTHER" id="PTHR11220:SF50">
    <property type="entry name" value="SOUL HEME-BINDING FAMILY PROTEIN"/>
    <property type="match status" value="1"/>
</dbReference>
<dbReference type="OMA" id="QGIDRTM"/>
<dbReference type="Gramene" id="EFJ34517">
    <property type="protein sequence ID" value="EFJ34517"/>
    <property type="gene ID" value="SELMODRAFT_438881"/>
</dbReference>
<dbReference type="InterPro" id="IPR011256">
    <property type="entry name" value="Reg_factor_effector_dom_sf"/>
</dbReference>
<dbReference type="STRING" id="88036.D8R041"/>
<dbReference type="Pfam" id="PF10184">
    <property type="entry name" value="DUF2358"/>
    <property type="match status" value="1"/>
</dbReference>
<reference evidence="2 3" key="1">
    <citation type="journal article" date="2011" name="Science">
        <title>The Selaginella genome identifies genetic changes associated with the evolution of vascular plants.</title>
        <authorList>
            <person name="Banks J.A."/>
            <person name="Nishiyama T."/>
            <person name="Hasebe M."/>
            <person name="Bowman J.L."/>
            <person name="Gribskov M."/>
            <person name="dePamphilis C."/>
            <person name="Albert V.A."/>
            <person name="Aono N."/>
            <person name="Aoyama T."/>
            <person name="Ambrose B.A."/>
            <person name="Ashton N.W."/>
            <person name="Axtell M.J."/>
            <person name="Barker E."/>
            <person name="Barker M.S."/>
            <person name="Bennetzen J.L."/>
            <person name="Bonawitz N.D."/>
            <person name="Chapple C."/>
            <person name="Cheng C."/>
            <person name="Correa L.G."/>
            <person name="Dacre M."/>
            <person name="DeBarry J."/>
            <person name="Dreyer I."/>
            <person name="Elias M."/>
            <person name="Engstrom E.M."/>
            <person name="Estelle M."/>
            <person name="Feng L."/>
            <person name="Finet C."/>
            <person name="Floyd S.K."/>
            <person name="Frommer W.B."/>
            <person name="Fujita T."/>
            <person name="Gramzow L."/>
            <person name="Gutensohn M."/>
            <person name="Harholt J."/>
            <person name="Hattori M."/>
            <person name="Heyl A."/>
            <person name="Hirai T."/>
            <person name="Hiwatashi Y."/>
            <person name="Ishikawa M."/>
            <person name="Iwata M."/>
            <person name="Karol K.G."/>
            <person name="Koehler B."/>
            <person name="Kolukisaoglu U."/>
            <person name="Kubo M."/>
            <person name="Kurata T."/>
            <person name="Lalonde S."/>
            <person name="Li K."/>
            <person name="Li Y."/>
            <person name="Litt A."/>
            <person name="Lyons E."/>
            <person name="Manning G."/>
            <person name="Maruyama T."/>
            <person name="Michael T.P."/>
            <person name="Mikami K."/>
            <person name="Miyazaki S."/>
            <person name="Morinaga S."/>
            <person name="Murata T."/>
            <person name="Mueller-Roeber B."/>
            <person name="Nelson D.R."/>
            <person name="Obara M."/>
            <person name="Oguri Y."/>
            <person name="Olmstead R.G."/>
            <person name="Onodera N."/>
            <person name="Petersen B.L."/>
            <person name="Pils B."/>
            <person name="Prigge M."/>
            <person name="Rensing S.A."/>
            <person name="Riano-Pachon D.M."/>
            <person name="Roberts A.W."/>
            <person name="Sato Y."/>
            <person name="Scheller H.V."/>
            <person name="Schulz B."/>
            <person name="Schulz C."/>
            <person name="Shakirov E.V."/>
            <person name="Shibagaki N."/>
            <person name="Shinohara N."/>
            <person name="Shippen D.E."/>
            <person name="Soerensen I."/>
            <person name="Sotooka R."/>
            <person name="Sugimoto N."/>
            <person name="Sugita M."/>
            <person name="Sumikawa N."/>
            <person name="Tanurdzic M."/>
            <person name="Theissen G."/>
            <person name="Ulvskov P."/>
            <person name="Wakazuki S."/>
            <person name="Weng J.K."/>
            <person name="Willats W.W."/>
            <person name="Wipf D."/>
            <person name="Wolf P.G."/>
            <person name="Yang L."/>
            <person name="Zimmer A.D."/>
            <person name="Zhu Q."/>
            <person name="Mitros T."/>
            <person name="Hellsten U."/>
            <person name="Loque D."/>
            <person name="Otillar R."/>
            <person name="Salamov A."/>
            <person name="Schmutz J."/>
            <person name="Shapiro H."/>
            <person name="Lindquist E."/>
            <person name="Lucas S."/>
            <person name="Rokhsar D."/>
            <person name="Grigoriev I.V."/>
        </authorList>
    </citation>
    <scope>NUCLEOTIDE SEQUENCE [LARGE SCALE GENOMIC DNA]</scope>
</reference>
<dbReference type="FunFam" id="3.20.80.10:FF:000008">
    <property type="entry name" value="SOUL heme-binding protein"/>
    <property type="match status" value="1"/>
</dbReference>
<evidence type="ECO:0008006" key="4">
    <source>
        <dbReference type="Google" id="ProtNLM"/>
    </source>
</evidence>
<proteinExistence type="inferred from homology"/>
<evidence type="ECO:0000256" key="1">
    <source>
        <dbReference type="ARBA" id="ARBA00009817"/>
    </source>
</evidence>
<keyword evidence="3" id="KW-1185">Reference proteome</keyword>
<dbReference type="FunCoup" id="D8R041">
    <property type="interactions" value="1661"/>
</dbReference>
<comment type="similarity">
    <text evidence="1">Belongs to the HEBP family.</text>
</comment>
<accession>D8R041</accession>
<dbReference type="AlphaFoldDB" id="D8R041"/>
<dbReference type="HOGENOM" id="CLU_053942_1_0_1"/>
<evidence type="ECO:0000313" key="3">
    <source>
        <dbReference type="Proteomes" id="UP000001514"/>
    </source>
</evidence>
<dbReference type="KEGG" id="smo:SELMODRAFT_438881"/>
<organism evidence="3">
    <name type="scientific">Selaginella moellendorffii</name>
    <name type="common">Spikemoss</name>
    <dbReference type="NCBI Taxonomy" id="88036"/>
    <lineage>
        <taxon>Eukaryota</taxon>
        <taxon>Viridiplantae</taxon>
        <taxon>Streptophyta</taxon>
        <taxon>Embryophyta</taxon>
        <taxon>Tracheophyta</taxon>
        <taxon>Lycopodiopsida</taxon>
        <taxon>Selaginellales</taxon>
        <taxon>Selaginellaceae</taxon>
        <taxon>Selaginella</taxon>
    </lineage>
</organism>
<gene>
    <name evidence="2" type="ORF">SELMODRAFT_438881</name>
</gene>
<name>D8R041_SELML</name>
<dbReference type="InterPro" id="IPR006917">
    <property type="entry name" value="SOUL_heme-bd"/>
</dbReference>
<evidence type="ECO:0000313" key="2">
    <source>
        <dbReference type="EMBL" id="EFJ34517.1"/>
    </source>
</evidence>
<dbReference type="Pfam" id="PF04832">
    <property type="entry name" value="SOUL"/>
    <property type="match status" value="1"/>
</dbReference>
<protein>
    <recommendedName>
        <fullName evidence="4">SOUL heme-binding protein</fullName>
    </recommendedName>
</protein>